<reference evidence="3 4" key="1">
    <citation type="submission" date="2014-10" db="EMBL/GenBank/DDBJ databases">
        <authorList>
            <person name="Seo M.-J."/>
            <person name="Seok Y.J."/>
            <person name="Cha I.-T."/>
        </authorList>
    </citation>
    <scope>NUCLEOTIDE SEQUENCE [LARGE SCALE GENOMIC DNA]</scope>
    <source>
        <strain evidence="3 4">NEU</strain>
    </source>
</reference>
<gene>
    <name evidence="3" type="ORF">LO55_2294</name>
</gene>
<dbReference type="SUPFAM" id="SSF81296">
    <property type="entry name" value="E set domains"/>
    <property type="match status" value="1"/>
</dbReference>
<feature type="signal peptide" evidence="1">
    <location>
        <begin position="1"/>
        <end position="23"/>
    </location>
</feature>
<organism evidence="3 4">
    <name type="scientific">Massilia timonae</name>
    <dbReference type="NCBI Taxonomy" id="47229"/>
    <lineage>
        <taxon>Bacteria</taxon>
        <taxon>Pseudomonadati</taxon>
        <taxon>Pseudomonadota</taxon>
        <taxon>Betaproteobacteria</taxon>
        <taxon>Burkholderiales</taxon>
        <taxon>Oxalobacteraceae</taxon>
        <taxon>Telluria group</taxon>
        <taxon>Massilia</taxon>
    </lineage>
</organism>
<feature type="chain" id="PRO_5010200521" description="Alpha-L-rhamnosidase six-hairpin glycosidase domain-containing protein" evidence="1">
    <location>
        <begin position="24"/>
        <end position="968"/>
    </location>
</feature>
<evidence type="ECO:0000256" key="1">
    <source>
        <dbReference type="SAM" id="SignalP"/>
    </source>
</evidence>
<name>A0A1S2ND78_9BURK</name>
<dbReference type="Gene3D" id="1.50.10.10">
    <property type="match status" value="1"/>
</dbReference>
<dbReference type="RefSeq" id="WP_071361535.1">
    <property type="nucleotide sequence ID" value="NZ_JRYB01000001.1"/>
</dbReference>
<evidence type="ECO:0000313" key="3">
    <source>
        <dbReference type="EMBL" id="OIJ43027.1"/>
    </source>
</evidence>
<protein>
    <recommendedName>
        <fullName evidence="2">Alpha-L-rhamnosidase six-hairpin glycosidase domain-containing protein</fullName>
    </recommendedName>
</protein>
<proteinExistence type="predicted"/>
<dbReference type="AlphaFoldDB" id="A0A1S2ND78"/>
<comment type="caution">
    <text evidence="3">The sequence shown here is derived from an EMBL/GenBank/DDBJ whole genome shotgun (WGS) entry which is preliminary data.</text>
</comment>
<dbReference type="GO" id="GO:0005975">
    <property type="term" value="P:carbohydrate metabolic process"/>
    <property type="evidence" value="ECO:0007669"/>
    <property type="project" value="InterPro"/>
</dbReference>
<accession>A0A1S2ND78</accession>
<dbReference type="Proteomes" id="UP000180246">
    <property type="component" value="Unassembled WGS sequence"/>
</dbReference>
<dbReference type="InterPro" id="IPR008928">
    <property type="entry name" value="6-hairpin_glycosidase_sf"/>
</dbReference>
<dbReference type="Pfam" id="PF17389">
    <property type="entry name" value="Bac_rhamnosid6H"/>
    <property type="match status" value="1"/>
</dbReference>
<dbReference type="InterPro" id="IPR012341">
    <property type="entry name" value="6hp_glycosidase-like_sf"/>
</dbReference>
<dbReference type="InterPro" id="IPR013783">
    <property type="entry name" value="Ig-like_fold"/>
</dbReference>
<keyword evidence="1" id="KW-0732">Signal</keyword>
<sequence>MKRHAIALAALLSCSMLPTHVLAQNIDGLYVRGAFNGWGTASPLAARGDGIYQADVEVMPGNHAFKLGTGDWSAEWVIDPDRSTSVKPDTDYRLARQSGPETFLFVRQPGTYRFTIDARNPARPALKVTRIADARRGGGPDPHAGHAAQASQQWPTWDGKVETVRYSTPDADAPLRRYVQSSTMLLRDPGPQHVEYAEEDGLPRVRSGNLAFDALFALAGREMRQNSVSQIKDGNYNGGNAIDCDCFATGEKWAYVWTRDLSYAADLGLALLDPQRVRNSLDFKLSGWRPDITAAAQIPGTPDGLQIVQDTGSGGSWPVSTDRLTWALALDATLRTLPSSERAQFAARALKALSNTIEIDRVAAFDPVSGLYTGEESFLDWRDQTYAAWIPGDLASMASSKALSTNVVMYQALNLAAKLAREHQDDDKAQRYARWAQALKSAINDRLWLKDEGMYSSLTAGHLDDAPLHKFDWLGQALAIVSGVADDSQARSILARYPHGPLGAPMIWPQQIGAPVYHNRSSWPFVTAYGLRAASQGKNTAVADLAYAGLMRGAAVNLSNMENLEWLSGQPLLLDEHNPALSGPVINSRRQLWSVGGYLGMVVKNVFGVETLDDGIALRPFVTSKLRRETFGATNEIALHDLRLHGKRIDVRLQLPAASEKDGYYAVERIVLNGKQVAGSIRLADLADSNRIEITLGKLVAGQQDIRRVNANPHEEASAVFGPREPTIDGLARAASGPVTLRIGANGNAAAVRYRVYRDGKLVADRLPAGAWTDGKASATACYAVEAVYTDSGNVSHHSQPRCVDAGIEIPVTDARIASNLKVTAPDARFTQPHLKDWGKPGDRFAVDGIRIEQPGDYRLQVRYHNGANQVNLGISGGVKWLALKDGSGRVVAQGVIQLPHAPLLQKDTPSVYSTPLAARIEAGSYHLEMTDFYNMSYLDSNRSFTGAGGAEPSNRFDIYGVRLLRVK</sequence>
<dbReference type="SUPFAM" id="SSF48208">
    <property type="entry name" value="Six-hairpin glycosidases"/>
    <property type="match status" value="1"/>
</dbReference>
<dbReference type="InterPro" id="IPR014756">
    <property type="entry name" value="Ig_E-set"/>
</dbReference>
<evidence type="ECO:0000259" key="2">
    <source>
        <dbReference type="Pfam" id="PF17389"/>
    </source>
</evidence>
<evidence type="ECO:0000313" key="4">
    <source>
        <dbReference type="Proteomes" id="UP000180246"/>
    </source>
</evidence>
<feature type="domain" description="Alpha-L-rhamnosidase six-hairpin glycosidase" evidence="2">
    <location>
        <begin position="378"/>
        <end position="459"/>
    </location>
</feature>
<dbReference type="InterPro" id="IPR035396">
    <property type="entry name" value="Bac_rhamnosid6H"/>
</dbReference>
<dbReference type="EMBL" id="JRYB01000001">
    <property type="protein sequence ID" value="OIJ43027.1"/>
    <property type="molecule type" value="Genomic_DNA"/>
</dbReference>
<dbReference type="Gene3D" id="2.60.40.10">
    <property type="entry name" value="Immunoglobulins"/>
    <property type="match status" value="2"/>
</dbReference>